<evidence type="ECO:0000256" key="2">
    <source>
        <dbReference type="SAM" id="MobiDB-lite"/>
    </source>
</evidence>
<gene>
    <name evidence="3" type="ORF">DSLASN_23970</name>
</gene>
<dbReference type="Proteomes" id="UP001320148">
    <property type="component" value="Chromosome"/>
</dbReference>
<organism evidence="3 4">
    <name type="scientific">Desulfoluna limicola</name>
    <dbReference type="NCBI Taxonomy" id="2810562"/>
    <lineage>
        <taxon>Bacteria</taxon>
        <taxon>Pseudomonadati</taxon>
        <taxon>Thermodesulfobacteriota</taxon>
        <taxon>Desulfobacteria</taxon>
        <taxon>Desulfobacterales</taxon>
        <taxon>Desulfolunaceae</taxon>
        <taxon>Desulfoluna</taxon>
    </lineage>
</organism>
<dbReference type="PANTHER" id="PTHR45615:SF40">
    <property type="entry name" value="MYOSIN HEAVY CHAIN, NON-MUSCLE"/>
    <property type="match status" value="1"/>
</dbReference>
<proteinExistence type="predicted"/>
<evidence type="ECO:0000256" key="1">
    <source>
        <dbReference type="SAM" id="Coils"/>
    </source>
</evidence>
<reference evidence="3 4" key="1">
    <citation type="submission" date="2021-02" db="EMBL/GenBank/DDBJ databases">
        <title>Complete genome of Desulfoluna sp. strain ASN36.</title>
        <authorList>
            <person name="Takahashi A."/>
            <person name="Kojima H."/>
            <person name="Fukui M."/>
        </authorList>
    </citation>
    <scope>NUCLEOTIDE SEQUENCE [LARGE SCALE GENOMIC DNA]</scope>
    <source>
        <strain evidence="3 4">ASN36</strain>
    </source>
</reference>
<keyword evidence="1" id="KW-0175">Coiled coil</keyword>
<feature type="region of interest" description="Disordered" evidence="2">
    <location>
        <begin position="897"/>
        <end position="921"/>
    </location>
</feature>
<accession>A0ABM7PGP2</accession>
<feature type="coiled-coil region" evidence="1">
    <location>
        <begin position="1057"/>
        <end position="1084"/>
    </location>
</feature>
<sequence length="1457" mass="164293">MYRLSRFFISDVAAGENLVQNGYFPICKEGERADHGVLFAQNGSCKTTLLSFLLSAFCPEQRRFVQHLQSGGDKSLEQYLIPGRPAVVLINLTVAAEPTLFEAEPEEHLLVGQLIYRHKGAAGKIDRIYFTSGEETLFDDLRKAWPALSSEEKPFTAAREFLLPRVTSTTSQREWEEHLEKLDLDPWLVNRQVDFARSEGGIKDAFKFRNEEEFLSFFLGCVTDLDVAAKLRETTLQSMEKMRHRPEKKARLKAAWGLREKLSEFEEISRKWRDAKEDTGAFRMRIGEANRLLAKAKTAAAERGDEVAADIAKSADEHDAVSLRLNRTRANSFYLESVKIAREETQLKEKVDAATEAYGVGRREQASIRGAGIVAKIRQFSAQIDDRETALSDKDDALAPVREQISVRSAQYHYRLEHERDEAVKDHQRLKEAQQVAASQRRTIEAEAEQLAGEVEKAKNTLTRCTTLIDSAHESLEALGLAQGETPEGAQQRLKGEHGVLGERREEIIASLEDLYLEVEESKQLWKARQRDLAAAEAAVKHAEGALAKETESREALQGNRHLAAVAGSKDFSPHQSDLASRVSEMLQRKRNTVAEQNHRRFSLEDEIERLSTTETLAVDAETRRLLTWLEEEGFSFSEVKAYPEYLAAEFSDPTVVARFLQKDPGRFTGIMARDEQVLEKVRALDVPGWLTRPVVISTPSALEDVAQCHGHVLAPADASVYSPAFIESRITELRGQRASLVEILVSEQAILAEMEHAGRLLSAYLEQYPEESGVVTLEGAVIEAKQRVEEIQGEINRAEETQRVLLAEENRFKDEVRRISESESDLTRGIHQIAGWQKQYGDLAAWKQSIVDEETNLVACAKRQERIRGDREALGEEITRLVESLARHDGVMKRLDEKAESVPRGDGTLNASQEQESREMDLSSLASLYTEALDRERQVAGELGIETLTAELEELRSRRQKDVADLERLRREQNLDEELVDTWASHTDAEREERYEALSKMLEETLEQKGSHAGKQEGLIREKQRLELELGRWKGRGITPDVSPETLEAEDLDAAIEGCAIEGSQLREELMDLEEKANTLKKKGDMVKTWATSLALGAARIKDYDPVWDEHSPRREWPDLVSCTNPVVAAEVFLKEVEEVIRLEASAVADTAKQQRVMATAFDRLQVSLADEKLQQALPAVVDELRRHDAETLGAQSADMVATCRDLAENIEGDLARSEKFVGSLIGMMLQHVKECHQRLLTATRITMPDDVFIYGGKAILKCSRRLDFTRHEEAFRETIDNWLHELIEENRMPEVNARAGNMLGAELMYRLLSAATGKSEFAVRLLKCDDTGRRYEQVGKDLGSGGEALTTAVLFYTLLTSMRQKRRNRKEDRLPAFLIADNPLGVCNRSDFLDAQLKVARAMGIQCVYFTGINDTESLGLFEHRVAVRKSGKRVQIDGVDYNHLEVIEQNLEKV</sequence>
<evidence type="ECO:0000313" key="4">
    <source>
        <dbReference type="Proteomes" id="UP001320148"/>
    </source>
</evidence>
<feature type="coiled-coil region" evidence="1">
    <location>
        <begin position="430"/>
        <end position="461"/>
    </location>
</feature>
<feature type="coiled-coil region" evidence="1">
    <location>
        <begin position="946"/>
        <end position="973"/>
    </location>
</feature>
<name>A0ABM7PGP2_9BACT</name>
<feature type="coiled-coil region" evidence="1">
    <location>
        <begin position="775"/>
        <end position="809"/>
    </location>
</feature>
<evidence type="ECO:0008006" key="5">
    <source>
        <dbReference type="Google" id="ProtNLM"/>
    </source>
</evidence>
<keyword evidence="4" id="KW-1185">Reference proteome</keyword>
<dbReference type="EMBL" id="AP024488">
    <property type="protein sequence ID" value="BCS96765.1"/>
    <property type="molecule type" value="Genomic_DNA"/>
</dbReference>
<dbReference type="PANTHER" id="PTHR45615">
    <property type="entry name" value="MYOSIN HEAVY CHAIN, NON-MUSCLE"/>
    <property type="match status" value="1"/>
</dbReference>
<dbReference type="RefSeq" id="WP_236893050.1">
    <property type="nucleotide sequence ID" value="NZ_AP024488.1"/>
</dbReference>
<protein>
    <recommendedName>
        <fullName evidence="5">Chromosome segregation ATPase</fullName>
    </recommendedName>
</protein>
<evidence type="ECO:0000313" key="3">
    <source>
        <dbReference type="EMBL" id="BCS96765.1"/>
    </source>
</evidence>